<dbReference type="InterPro" id="IPR051691">
    <property type="entry name" value="Metab_Enz_Cyan_OpOx_G3PDH"/>
</dbReference>
<organism evidence="4 5">
    <name type="scientific">Labrys monachus</name>
    <dbReference type="NCBI Taxonomy" id="217067"/>
    <lineage>
        <taxon>Bacteria</taxon>
        <taxon>Pseudomonadati</taxon>
        <taxon>Pseudomonadota</taxon>
        <taxon>Alphaproteobacteria</taxon>
        <taxon>Hyphomicrobiales</taxon>
        <taxon>Xanthobacteraceae</taxon>
        <taxon>Labrys</taxon>
    </lineage>
</organism>
<dbReference type="RefSeq" id="WP_307429264.1">
    <property type="nucleotide sequence ID" value="NZ_JAUSVK010000001.1"/>
</dbReference>
<dbReference type="Gene3D" id="3.50.50.60">
    <property type="entry name" value="FAD/NAD(P)-binding domain"/>
    <property type="match status" value="2"/>
</dbReference>
<evidence type="ECO:0000313" key="4">
    <source>
        <dbReference type="EMBL" id="MDQ0393643.1"/>
    </source>
</evidence>
<evidence type="ECO:0000259" key="3">
    <source>
        <dbReference type="Pfam" id="PF07992"/>
    </source>
</evidence>
<name>A0ABU0FGB7_9HYPH</name>
<dbReference type="SUPFAM" id="SSF51905">
    <property type="entry name" value="FAD/NAD(P)-binding domain"/>
    <property type="match status" value="1"/>
</dbReference>
<dbReference type="InterPro" id="IPR041854">
    <property type="entry name" value="BFD-like_2Fe2S-bd_dom_sf"/>
</dbReference>
<accession>A0ABU0FGB7</accession>
<evidence type="ECO:0000313" key="5">
    <source>
        <dbReference type="Proteomes" id="UP001237448"/>
    </source>
</evidence>
<feature type="domain" description="FAD/NAD(P)-binding" evidence="3">
    <location>
        <begin position="6"/>
        <end position="310"/>
    </location>
</feature>
<dbReference type="InterPro" id="IPR017224">
    <property type="entry name" value="Opine_Oxase_asu/HCN_bsu"/>
</dbReference>
<evidence type="ECO:0000259" key="2">
    <source>
        <dbReference type="Pfam" id="PF04324"/>
    </source>
</evidence>
<keyword evidence="5" id="KW-1185">Reference proteome</keyword>
<feature type="domain" description="BFD-like [2Fe-2S]-binding" evidence="2">
    <location>
        <begin position="380"/>
        <end position="429"/>
    </location>
</feature>
<evidence type="ECO:0000256" key="1">
    <source>
        <dbReference type="ARBA" id="ARBA00023002"/>
    </source>
</evidence>
<dbReference type="Proteomes" id="UP001237448">
    <property type="component" value="Unassembled WGS sequence"/>
</dbReference>
<comment type="caution">
    <text evidence="4">The sequence shown here is derived from an EMBL/GenBank/DDBJ whole genome shotgun (WGS) entry which is preliminary data.</text>
</comment>
<dbReference type="Gene3D" id="1.10.10.1100">
    <property type="entry name" value="BFD-like [2Fe-2S]-binding domain"/>
    <property type="match status" value="1"/>
</dbReference>
<dbReference type="PANTHER" id="PTHR42949:SF3">
    <property type="entry name" value="ANAEROBIC GLYCEROL-3-PHOSPHATE DEHYDROGENASE SUBUNIT B"/>
    <property type="match status" value="1"/>
</dbReference>
<dbReference type="Pfam" id="PF07992">
    <property type="entry name" value="Pyr_redox_2"/>
    <property type="match status" value="1"/>
</dbReference>
<keyword evidence="1" id="KW-0560">Oxidoreductase</keyword>
<dbReference type="PRINTS" id="PR00469">
    <property type="entry name" value="PNDRDTASEII"/>
</dbReference>
<dbReference type="PIRSF" id="PIRSF037495">
    <property type="entry name" value="Opine_OX_OoxA/HcnB"/>
    <property type="match status" value="1"/>
</dbReference>
<dbReference type="InterPro" id="IPR023753">
    <property type="entry name" value="FAD/NAD-binding_dom"/>
</dbReference>
<sequence length="468" mass="49733">MTQIWDAIVIGAGPAGASAAARLAEEGASVLVIDQQDAPGGQIYRGLERNRDNAALMAVLGPDYAGGGALLDRLRRSSASLALGRSVWRVDAGGEVWTREGDRLERQRGRHVVVACGAIERPVPLPGWTLPGVMTIGALQIMLKESGLVPREDVVLAGTGPLLYLYARQCLQAGSGRVVILDTATTADRLASLGRLPGALAGQGWRYLAKGIAMLASIRRLGAEVHSGVRGIAIEGDERVTGLSFSAGARRLRRACSLVALHEGIVPHQQMTRSLDCVHDWDAAERCFRPRRDQWGETSVRNIFVAGDAGGIVGARASAFDGEIAAVSIAARLGRLSAAERDAACRTLAGHRKAHLAVRPLLQRLYRPREEILNPSDAVIVCRCENVGAGQIRDALAHGGLGPGQVKTYVRTGMGPCQGRLCGTSLTEITARQRKTDPGEVGYYRIRSPLTPLPAAALAALTIEDETQ</sequence>
<dbReference type="EMBL" id="JAUSVK010000001">
    <property type="protein sequence ID" value="MDQ0393643.1"/>
    <property type="molecule type" value="Genomic_DNA"/>
</dbReference>
<dbReference type="PRINTS" id="PR00368">
    <property type="entry name" value="FADPNR"/>
</dbReference>
<dbReference type="InterPro" id="IPR007419">
    <property type="entry name" value="BFD-like_2Fe2S-bd_dom"/>
</dbReference>
<dbReference type="InterPro" id="IPR036188">
    <property type="entry name" value="FAD/NAD-bd_sf"/>
</dbReference>
<dbReference type="Pfam" id="PF04324">
    <property type="entry name" value="Fer2_BFD"/>
    <property type="match status" value="1"/>
</dbReference>
<dbReference type="CDD" id="cd19946">
    <property type="entry name" value="GlpA-like_Fer2_BFD-like"/>
    <property type="match status" value="1"/>
</dbReference>
<reference evidence="4 5" key="1">
    <citation type="submission" date="2023-07" db="EMBL/GenBank/DDBJ databases">
        <title>Genomic Encyclopedia of Type Strains, Phase IV (KMG-IV): sequencing the most valuable type-strain genomes for metagenomic binning, comparative biology and taxonomic classification.</title>
        <authorList>
            <person name="Goeker M."/>
        </authorList>
    </citation>
    <scope>NUCLEOTIDE SEQUENCE [LARGE SCALE GENOMIC DNA]</scope>
    <source>
        <strain evidence="4 5">DSM 5896</strain>
    </source>
</reference>
<gene>
    <name evidence="4" type="ORF">J3R73_003435</name>
</gene>
<protein>
    <submittedName>
        <fullName evidence="4">NADPH-dependent 2,4-dienoyl-CoA reductase/sulfur reductase-like enzyme</fullName>
    </submittedName>
</protein>
<proteinExistence type="predicted"/>
<dbReference type="PANTHER" id="PTHR42949">
    <property type="entry name" value="ANAEROBIC GLYCEROL-3-PHOSPHATE DEHYDROGENASE SUBUNIT B"/>
    <property type="match status" value="1"/>
</dbReference>